<dbReference type="SUPFAM" id="SSF161098">
    <property type="entry name" value="MetI-like"/>
    <property type="match status" value="1"/>
</dbReference>
<keyword evidence="4 7" id="KW-0812">Transmembrane</keyword>
<evidence type="ECO:0000256" key="1">
    <source>
        <dbReference type="ARBA" id="ARBA00004651"/>
    </source>
</evidence>
<evidence type="ECO:0000256" key="6">
    <source>
        <dbReference type="ARBA" id="ARBA00023136"/>
    </source>
</evidence>
<gene>
    <name evidence="9" type="ORF">FCN80_05130</name>
</gene>
<dbReference type="Pfam" id="PF00528">
    <property type="entry name" value="BPD_transp_1"/>
    <property type="match status" value="1"/>
</dbReference>
<dbReference type="RefSeq" id="WP_136988817.1">
    <property type="nucleotide sequence ID" value="NZ_SZPQ01000003.1"/>
</dbReference>
<dbReference type="InterPro" id="IPR035906">
    <property type="entry name" value="MetI-like_sf"/>
</dbReference>
<evidence type="ECO:0000259" key="8">
    <source>
        <dbReference type="PROSITE" id="PS50928"/>
    </source>
</evidence>
<evidence type="ECO:0000256" key="2">
    <source>
        <dbReference type="ARBA" id="ARBA00022448"/>
    </source>
</evidence>
<feature type="transmembrane region" description="Helical" evidence="7">
    <location>
        <begin position="118"/>
        <end position="140"/>
    </location>
</feature>
<feature type="transmembrane region" description="Helical" evidence="7">
    <location>
        <begin position="241"/>
        <end position="260"/>
    </location>
</feature>
<feature type="transmembrane region" description="Helical" evidence="7">
    <location>
        <begin position="27"/>
        <end position="48"/>
    </location>
</feature>
<evidence type="ECO:0000256" key="5">
    <source>
        <dbReference type="ARBA" id="ARBA00022989"/>
    </source>
</evidence>
<proteinExistence type="inferred from homology"/>
<protein>
    <submittedName>
        <fullName evidence="9">ABC transporter permease</fullName>
    </submittedName>
</protein>
<evidence type="ECO:0000256" key="7">
    <source>
        <dbReference type="RuleBase" id="RU363032"/>
    </source>
</evidence>
<evidence type="ECO:0000313" key="10">
    <source>
        <dbReference type="Proteomes" id="UP000305202"/>
    </source>
</evidence>
<dbReference type="EMBL" id="SZPQ01000003">
    <property type="protein sequence ID" value="TKI07822.1"/>
    <property type="molecule type" value="Genomic_DNA"/>
</dbReference>
<feature type="transmembrane region" description="Helical" evidence="7">
    <location>
        <begin position="87"/>
        <end position="106"/>
    </location>
</feature>
<organism evidence="9 10">
    <name type="scientific">Martelella alba</name>
    <dbReference type="NCBI Taxonomy" id="2590451"/>
    <lineage>
        <taxon>Bacteria</taxon>
        <taxon>Pseudomonadati</taxon>
        <taxon>Pseudomonadota</taxon>
        <taxon>Alphaproteobacteria</taxon>
        <taxon>Hyphomicrobiales</taxon>
        <taxon>Aurantimonadaceae</taxon>
        <taxon>Martelella</taxon>
    </lineage>
</organism>
<accession>A0ABY2SP98</accession>
<keyword evidence="3" id="KW-1003">Cell membrane</keyword>
<keyword evidence="10" id="KW-1185">Reference proteome</keyword>
<sequence length="274" mass="30093">MNNPLRAALAVKPTPARERRTSRWRYVLREISPAVTLIVAILGLWQAIASLWRLPEYVLPAPAGIYHILISRQDMLAQAAWVTAQEIIYGILLSGLVGVAAALFIARFALAGKAVYPLMVLFQNVPKIALAPLFILWFGYDLAPKLLLIVVMAFFPVALNMLLGLRAADPNLMALLRSVGAGRGEILWRVQIPHSLPYLMSGLKIAVTLSVIGAIVGEFAGASAGLGYLIQFASTQMETNLVFAALVEISLLGMVFYYAVELIEWRYLSWATRT</sequence>
<dbReference type="PROSITE" id="PS50928">
    <property type="entry name" value="ABC_TM1"/>
    <property type="match status" value="1"/>
</dbReference>
<evidence type="ECO:0000256" key="4">
    <source>
        <dbReference type="ARBA" id="ARBA00022692"/>
    </source>
</evidence>
<reference evidence="9 10" key="1">
    <citation type="submission" date="2019-04" db="EMBL/GenBank/DDBJ databases">
        <authorList>
            <person name="Li M."/>
            <person name="Gao C."/>
        </authorList>
    </citation>
    <scope>NUCLEOTIDE SEQUENCE [LARGE SCALE GENOMIC DNA]</scope>
    <source>
        <strain evidence="9 10">BGMRC 2031</strain>
    </source>
</reference>
<dbReference type="Gene3D" id="1.10.3720.10">
    <property type="entry name" value="MetI-like"/>
    <property type="match status" value="1"/>
</dbReference>
<name>A0ABY2SP98_9HYPH</name>
<dbReference type="InterPro" id="IPR000515">
    <property type="entry name" value="MetI-like"/>
</dbReference>
<feature type="transmembrane region" description="Helical" evidence="7">
    <location>
        <begin position="146"/>
        <end position="168"/>
    </location>
</feature>
<dbReference type="PANTHER" id="PTHR30151:SF20">
    <property type="entry name" value="ABC TRANSPORTER PERMEASE PROTEIN HI_0355-RELATED"/>
    <property type="match status" value="1"/>
</dbReference>
<feature type="domain" description="ABC transmembrane type-1" evidence="8">
    <location>
        <begin position="80"/>
        <end position="264"/>
    </location>
</feature>
<keyword evidence="6 7" id="KW-0472">Membrane</keyword>
<keyword evidence="2 7" id="KW-0813">Transport</keyword>
<dbReference type="PANTHER" id="PTHR30151">
    <property type="entry name" value="ALKANE SULFONATE ABC TRANSPORTER-RELATED, MEMBRANE SUBUNIT"/>
    <property type="match status" value="1"/>
</dbReference>
<comment type="caution">
    <text evidence="9">The sequence shown here is derived from an EMBL/GenBank/DDBJ whole genome shotgun (WGS) entry which is preliminary data.</text>
</comment>
<comment type="subcellular location">
    <subcellularLocation>
        <location evidence="1 7">Cell membrane</location>
        <topology evidence="1 7">Multi-pass membrane protein</topology>
    </subcellularLocation>
</comment>
<keyword evidence="5 7" id="KW-1133">Transmembrane helix</keyword>
<feature type="transmembrane region" description="Helical" evidence="7">
    <location>
        <begin position="205"/>
        <end position="229"/>
    </location>
</feature>
<dbReference type="CDD" id="cd06261">
    <property type="entry name" value="TM_PBP2"/>
    <property type="match status" value="1"/>
</dbReference>
<evidence type="ECO:0000313" key="9">
    <source>
        <dbReference type="EMBL" id="TKI07822.1"/>
    </source>
</evidence>
<dbReference type="Proteomes" id="UP000305202">
    <property type="component" value="Unassembled WGS sequence"/>
</dbReference>
<evidence type="ECO:0000256" key="3">
    <source>
        <dbReference type="ARBA" id="ARBA00022475"/>
    </source>
</evidence>
<comment type="similarity">
    <text evidence="7">Belongs to the binding-protein-dependent transport system permease family.</text>
</comment>